<keyword evidence="3" id="KW-0804">Transcription</keyword>
<dbReference type="NCBIfam" id="NF033788">
    <property type="entry name" value="HTH_metalloreg"/>
    <property type="match status" value="1"/>
</dbReference>
<evidence type="ECO:0000313" key="5">
    <source>
        <dbReference type="EMBL" id="SCW76959.1"/>
    </source>
</evidence>
<dbReference type="PANTHER" id="PTHR33154">
    <property type="entry name" value="TRANSCRIPTIONAL REGULATOR, ARSR FAMILY"/>
    <property type="match status" value="1"/>
</dbReference>
<evidence type="ECO:0000256" key="2">
    <source>
        <dbReference type="ARBA" id="ARBA00023125"/>
    </source>
</evidence>
<evidence type="ECO:0000259" key="4">
    <source>
        <dbReference type="PROSITE" id="PS50987"/>
    </source>
</evidence>
<dbReference type="InterPro" id="IPR051081">
    <property type="entry name" value="HTH_MetalResp_TranReg"/>
</dbReference>
<gene>
    <name evidence="5" type="ORF">SAMN04487970_104356</name>
</gene>
<dbReference type="InterPro" id="IPR036388">
    <property type="entry name" value="WH-like_DNA-bd_sf"/>
</dbReference>
<dbReference type="InterPro" id="IPR011991">
    <property type="entry name" value="ArsR-like_HTH"/>
</dbReference>
<dbReference type="CDD" id="cd00090">
    <property type="entry name" value="HTH_ARSR"/>
    <property type="match status" value="1"/>
</dbReference>
<dbReference type="InterPro" id="IPR036390">
    <property type="entry name" value="WH_DNA-bd_sf"/>
</dbReference>
<dbReference type="GO" id="GO:0003700">
    <property type="term" value="F:DNA-binding transcription factor activity"/>
    <property type="evidence" value="ECO:0007669"/>
    <property type="project" value="InterPro"/>
</dbReference>
<dbReference type="SMART" id="SM00418">
    <property type="entry name" value="HTH_ARSR"/>
    <property type="match status" value="1"/>
</dbReference>
<dbReference type="Pfam" id="PF01022">
    <property type="entry name" value="HTH_5"/>
    <property type="match status" value="1"/>
</dbReference>
<name>A0A1G4T8T5_9BACL</name>
<organism evidence="5 6">
    <name type="scientific">Paenibacillus tianmuensis</name>
    <dbReference type="NCBI Taxonomy" id="624147"/>
    <lineage>
        <taxon>Bacteria</taxon>
        <taxon>Bacillati</taxon>
        <taxon>Bacillota</taxon>
        <taxon>Bacilli</taxon>
        <taxon>Bacillales</taxon>
        <taxon>Paenibacillaceae</taxon>
        <taxon>Paenibacillus</taxon>
    </lineage>
</organism>
<protein>
    <submittedName>
        <fullName evidence="5">ArsR family transcriptional regulator</fullName>
    </submittedName>
</protein>
<dbReference type="SUPFAM" id="SSF46785">
    <property type="entry name" value="Winged helix' DNA-binding domain"/>
    <property type="match status" value="1"/>
</dbReference>
<dbReference type="OrthoDB" id="9798835at2"/>
<evidence type="ECO:0000313" key="6">
    <source>
        <dbReference type="Proteomes" id="UP000198601"/>
    </source>
</evidence>
<evidence type="ECO:0000256" key="1">
    <source>
        <dbReference type="ARBA" id="ARBA00023015"/>
    </source>
</evidence>
<dbReference type="STRING" id="624147.SAMN04487970_104356"/>
<dbReference type="GO" id="GO:0003677">
    <property type="term" value="F:DNA binding"/>
    <property type="evidence" value="ECO:0007669"/>
    <property type="project" value="UniProtKB-KW"/>
</dbReference>
<dbReference type="AlphaFoldDB" id="A0A1G4T8T5"/>
<evidence type="ECO:0000256" key="3">
    <source>
        <dbReference type="ARBA" id="ARBA00023163"/>
    </source>
</evidence>
<reference evidence="6" key="1">
    <citation type="submission" date="2016-10" db="EMBL/GenBank/DDBJ databases">
        <authorList>
            <person name="Varghese N."/>
            <person name="Submissions S."/>
        </authorList>
    </citation>
    <scope>NUCLEOTIDE SEQUENCE [LARGE SCALE GENOMIC DNA]</scope>
    <source>
        <strain evidence="6">CGMCC 1.8946</strain>
    </source>
</reference>
<dbReference type="Proteomes" id="UP000198601">
    <property type="component" value="Unassembled WGS sequence"/>
</dbReference>
<dbReference type="EMBL" id="FMTT01000043">
    <property type="protein sequence ID" value="SCW76959.1"/>
    <property type="molecule type" value="Genomic_DNA"/>
</dbReference>
<dbReference type="PRINTS" id="PR00778">
    <property type="entry name" value="HTHARSR"/>
</dbReference>
<keyword evidence="2" id="KW-0238">DNA-binding</keyword>
<dbReference type="InterPro" id="IPR001845">
    <property type="entry name" value="HTH_ArsR_DNA-bd_dom"/>
</dbReference>
<dbReference type="PANTHER" id="PTHR33154:SF18">
    <property type="entry name" value="ARSENICAL RESISTANCE OPERON REPRESSOR"/>
    <property type="match status" value="1"/>
</dbReference>
<keyword evidence="1" id="KW-0805">Transcription regulation</keyword>
<sequence length="107" mass="12346">MEFEKLADILKALADPTRLKILSLLRTRDCCVCELVPIFNISQPAISKHVSRLKTAELVRETRKGQWVFYSINEKRLDEIGYALSNLPDLSEELRKLEQQGLTVRCE</sequence>
<dbReference type="RefSeq" id="WP_090675390.1">
    <property type="nucleotide sequence ID" value="NZ_FMTT01000043.1"/>
</dbReference>
<keyword evidence="6" id="KW-1185">Reference proteome</keyword>
<proteinExistence type="predicted"/>
<dbReference type="PROSITE" id="PS50987">
    <property type="entry name" value="HTH_ARSR_2"/>
    <property type="match status" value="1"/>
</dbReference>
<feature type="domain" description="HTH arsR-type" evidence="4">
    <location>
        <begin position="1"/>
        <end position="92"/>
    </location>
</feature>
<accession>A0A1G4T8T5</accession>
<dbReference type="Gene3D" id="1.10.10.10">
    <property type="entry name" value="Winged helix-like DNA-binding domain superfamily/Winged helix DNA-binding domain"/>
    <property type="match status" value="1"/>
</dbReference>